<dbReference type="PROSITE" id="PS50943">
    <property type="entry name" value="HTH_CROC1"/>
    <property type="match status" value="1"/>
</dbReference>
<dbReference type="AlphaFoldDB" id="A0A1M6A4I8"/>
<dbReference type="Proteomes" id="UP000184241">
    <property type="component" value="Unassembled WGS sequence"/>
</dbReference>
<dbReference type="CDD" id="cd00093">
    <property type="entry name" value="HTH_XRE"/>
    <property type="match status" value="1"/>
</dbReference>
<dbReference type="GO" id="GO:0003700">
    <property type="term" value="F:DNA-binding transcription factor activity"/>
    <property type="evidence" value="ECO:0007669"/>
    <property type="project" value="TreeGrafter"/>
</dbReference>
<protein>
    <submittedName>
        <fullName evidence="5">Helix-turn-helix</fullName>
    </submittedName>
</protein>
<dbReference type="GO" id="GO:0005829">
    <property type="term" value="C:cytosol"/>
    <property type="evidence" value="ECO:0007669"/>
    <property type="project" value="TreeGrafter"/>
</dbReference>
<evidence type="ECO:0000313" key="6">
    <source>
        <dbReference type="Proteomes" id="UP000184241"/>
    </source>
</evidence>
<dbReference type="InterPro" id="IPR010982">
    <property type="entry name" value="Lambda_DNA-bd_dom_sf"/>
</dbReference>
<dbReference type="GO" id="GO:0003677">
    <property type="term" value="F:DNA binding"/>
    <property type="evidence" value="ECO:0007669"/>
    <property type="project" value="UniProtKB-KW"/>
</dbReference>
<dbReference type="InterPro" id="IPR050807">
    <property type="entry name" value="TransReg_Diox_bact_type"/>
</dbReference>
<evidence type="ECO:0000259" key="4">
    <source>
        <dbReference type="PROSITE" id="PS50943"/>
    </source>
</evidence>
<proteinExistence type="predicted"/>
<evidence type="ECO:0000313" key="5">
    <source>
        <dbReference type="EMBL" id="SHI31376.1"/>
    </source>
</evidence>
<gene>
    <name evidence="5" type="ORF">SAMN02745941_03610</name>
</gene>
<dbReference type="InterPro" id="IPR001387">
    <property type="entry name" value="Cro/C1-type_HTH"/>
</dbReference>
<evidence type="ECO:0000256" key="3">
    <source>
        <dbReference type="ARBA" id="ARBA00023163"/>
    </source>
</evidence>
<dbReference type="RefSeq" id="WP_073021759.1">
    <property type="nucleotide sequence ID" value="NZ_FQXU01000012.1"/>
</dbReference>
<keyword evidence="1" id="KW-0805">Transcription regulation</keyword>
<dbReference type="PANTHER" id="PTHR46797">
    <property type="entry name" value="HTH-TYPE TRANSCRIPTIONAL REGULATOR"/>
    <property type="match status" value="1"/>
</dbReference>
<dbReference type="Gene3D" id="1.10.260.40">
    <property type="entry name" value="lambda repressor-like DNA-binding domains"/>
    <property type="match status" value="1"/>
</dbReference>
<keyword evidence="3" id="KW-0804">Transcription</keyword>
<dbReference type="EMBL" id="FQXU01000012">
    <property type="protein sequence ID" value="SHI31376.1"/>
    <property type="molecule type" value="Genomic_DNA"/>
</dbReference>
<name>A0A1M6A4I8_9CLOT</name>
<feature type="domain" description="HTH cro/C1-type" evidence="4">
    <location>
        <begin position="12"/>
        <end position="66"/>
    </location>
</feature>
<accession>A0A1M6A4I8</accession>
<sequence length="111" mass="13117">MSSLVNDIGILIRTLRKQRNLSQEQLAFKANLHPTYIGQVERGEKNITISNLDVIVKSLDITLQDFFYLINTLENKKNITFKIIDILKNMNYQEQRDLINIINNLVEWKRR</sequence>
<dbReference type="SMART" id="SM00530">
    <property type="entry name" value="HTH_XRE"/>
    <property type="match status" value="1"/>
</dbReference>
<evidence type="ECO:0000256" key="2">
    <source>
        <dbReference type="ARBA" id="ARBA00023125"/>
    </source>
</evidence>
<dbReference type="Pfam" id="PF01381">
    <property type="entry name" value="HTH_3"/>
    <property type="match status" value="1"/>
</dbReference>
<dbReference type="PANTHER" id="PTHR46797:SF23">
    <property type="entry name" value="HTH-TYPE TRANSCRIPTIONAL REGULATOR SUTR"/>
    <property type="match status" value="1"/>
</dbReference>
<evidence type="ECO:0000256" key="1">
    <source>
        <dbReference type="ARBA" id="ARBA00023015"/>
    </source>
</evidence>
<organism evidence="5 6">
    <name type="scientific">Clostridium intestinale DSM 6191</name>
    <dbReference type="NCBI Taxonomy" id="1121320"/>
    <lineage>
        <taxon>Bacteria</taxon>
        <taxon>Bacillati</taxon>
        <taxon>Bacillota</taxon>
        <taxon>Clostridia</taxon>
        <taxon>Eubacteriales</taxon>
        <taxon>Clostridiaceae</taxon>
        <taxon>Clostridium</taxon>
    </lineage>
</organism>
<reference evidence="5 6" key="1">
    <citation type="submission" date="2016-11" db="EMBL/GenBank/DDBJ databases">
        <authorList>
            <person name="Jaros S."/>
            <person name="Januszkiewicz K."/>
            <person name="Wedrychowicz H."/>
        </authorList>
    </citation>
    <scope>NUCLEOTIDE SEQUENCE [LARGE SCALE GENOMIC DNA]</scope>
    <source>
        <strain evidence="5 6">DSM 6191</strain>
    </source>
</reference>
<keyword evidence="2" id="KW-0238">DNA-binding</keyword>
<dbReference type="SUPFAM" id="SSF47413">
    <property type="entry name" value="lambda repressor-like DNA-binding domains"/>
    <property type="match status" value="1"/>
</dbReference>